<reference evidence="2" key="1">
    <citation type="submission" date="2024-01" db="EMBL/GenBank/DDBJ databases">
        <title>Genomic and biogeographic characterisation of Mantoniella tinhauana virus 1, the first discovered Mantoniella-infecting prasinovirus.</title>
        <authorList>
            <person name="Rey Redondo E."/>
            <person name="Yung C.C.M."/>
        </authorList>
    </citation>
    <scope>NUCLEOTIDE SEQUENCE</scope>
    <source>
        <strain evidence="2">Lau Fau Shan</strain>
    </source>
</reference>
<dbReference type="EMBL" id="PP130629">
    <property type="protein sequence ID" value="XAO13418.1"/>
    <property type="molecule type" value="Genomic_DNA"/>
</dbReference>
<dbReference type="Pfam" id="PF01755">
    <property type="entry name" value="Glyco_transf_25"/>
    <property type="match status" value="1"/>
</dbReference>
<proteinExistence type="predicted"/>
<name>A0AB38ZM46_9VIRU</name>
<protein>
    <recommendedName>
        <fullName evidence="1">Glycosyl transferase family 25 domain-containing protein</fullName>
    </recommendedName>
</protein>
<accession>A0AB38ZM46</accession>
<evidence type="ECO:0000313" key="2">
    <source>
        <dbReference type="EMBL" id="XAO13418.1"/>
    </source>
</evidence>
<dbReference type="InterPro" id="IPR002654">
    <property type="entry name" value="Glyco_trans_25"/>
</dbReference>
<sequence length="250" mass="30068">MFIKFTNRHYSYDCFLLTLKNEAKRHEKFLASHKKDVPIDIIYGSDTRVLSNARKFEDRVDPEYFEKAVEMHYNPNIKRPDITYFNIGAIGCFMGHMEFYKRCFRRGIKYAVIFEDNVVVKSDILYDKIQEFIDEKGDDFEMCFFHSLSRLPRRDDGEMVDWISSTKCYLVHVNNMRKYIKYFYPMDNHIDMKHEDIISRGARVHYRDMRDYMYIDRSHKSIIGHAEHGRPTFFSRQHPMATPDDLIIGY</sequence>
<feature type="domain" description="Glycosyl transferase family 25" evidence="1">
    <location>
        <begin position="15"/>
        <end position="136"/>
    </location>
</feature>
<organism evidence="2">
    <name type="scientific">Mantoniella tinhauana virus 1</name>
    <dbReference type="NCBI Taxonomy" id="3111543"/>
    <lineage>
        <taxon>Viruses</taxon>
    </lineage>
</organism>
<evidence type="ECO:0000259" key="1">
    <source>
        <dbReference type="Pfam" id="PF01755"/>
    </source>
</evidence>